<evidence type="ECO:0000313" key="7">
    <source>
        <dbReference type="Proteomes" id="UP000544872"/>
    </source>
</evidence>
<accession>A0A7X0DKK9</accession>
<comment type="pathway">
    <text evidence="1">Lipid metabolism.</text>
</comment>
<dbReference type="SMART" id="SM00563">
    <property type="entry name" value="PlsC"/>
    <property type="match status" value="1"/>
</dbReference>
<protein>
    <submittedName>
        <fullName evidence="6">1-acyl-sn-glycerol-3-phosphate acyltransferase</fullName>
        <ecNumber evidence="6">2.3.1.51</ecNumber>
    </submittedName>
</protein>
<keyword evidence="4" id="KW-1133">Transmembrane helix</keyword>
<dbReference type="GO" id="GO:0006654">
    <property type="term" value="P:phosphatidic acid biosynthetic process"/>
    <property type="evidence" value="ECO:0007669"/>
    <property type="project" value="TreeGrafter"/>
</dbReference>
<proteinExistence type="predicted"/>
<keyword evidence="7" id="KW-1185">Reference proteome</keyword>
<name>A0A7X0DKK9_NOVIT</name>
<dbReference type="EC" id="2.3.1.51" evidence="6"/>
<dbReference type="PANTHER" id="PTHR10434">
    <property type="entry name" value="1-ACYL-SN-GLYCEROL-3-PHOSPHATE ACYLTRANSFERASE"/>
    <property type="match status" value="1"/>
</dbReference>
<evidence type="ECO:0000259" key="5">
    <source>
        <dbReference type="SMART" id="SM00563"/>
    </source>
</evidence>
<dbReference type="RefSeq" id="WP_184260818.1">
    <property type="nucleotide sequence ID" value="NZ_JACIIX010000001.1"/>
</dbReference>
<dbReference type="InterPro" id="IPR002123">
    <property type="entry name" value="Plipid/glycerol_acylTrfase"/>
</dbReference>
<keyword evidence="4" id="KW-0812">Transmembrane</keyword>
<evidence type="ECO:0000256" key="4">
    <source>
        <dbReference type="SAM" id="Phobius"/>
    </source>
</evidence>
<reference evidence="6 7" key="1">
    <citation type="submission" date="2020-08" db="EMBL/GenBank/DDBJ databases">
        <title>Genomic Encyclopedia of Type Strains, Phase IV (KMG-IV): sequencing the most valuable type-strain genomes for metagenomic binning, comparative biology and taxonomic classification.</title>
        <authorList>
            <person name="Goeker M."/>
        </authorList>
    </citation>
    <scope>NUCLEOTIDE SEQUENCE [LARGE SCALE GENOMIC DNA]</scope>
    <source>
        <strain evidence="6 7">DSM 11590</strain>
    </source>
</reference>
<keyword evidence="4" id="KW-0472">Membrane</keyword>
<comment type="caution">
    <text evidence="6">The sequence shown here is derived from an EMBL/GenBank/DDBJ whole genome shotgun (WGS) entry which is preliminary data.</text>
</comment>
<sequence>MAVVSLLRSVVFNIFYVLWTIGVGSLGIPTLFVPGRRSFAVPHLWCRGLVWGARILLGIRWRVEGLENLPQGACILASKHQSAWETLFLPMLVPKPVFVLKKELLSIPFVGWHMAKTGMIAVDRKAGASAMKTMLRGADAAFAEGRQMIIFPEGTRVPVGENPPFQPGIAALYARFGDHVPLVPVALNSGLVWGRNSFVKSPGEVVVRIFPAIEPGLDKKVFTERLQAVINGESARLCGNGDS</sequence>
<dbReference type="GO" id="GO:0003841">
    <property type="term" value="F:1-acylglycerol-3-phosphate O-acyltransferase activity"/>
    <property type="evidence" value="ECO:0007669"/>
    <property type="project" value="UniProtKB-EC"/>
</dbReference>
<dbReference type="SUPFAM" id="SSF69593">
    <property type="entry name" value="Glycerol-3-phosphate (1)-acyltransferase"/>
    <property type="match status" value="1"/>
</dbReference>
<feature type="domain" description="Phospholipid/glycerol acyltransferase" evidence="5">
    <location>
        <begin position="74"/>
        <end position="190"/>
    </location>
</feature>
<dbReference type="CDD" id="cd07989">
    <property type="entry name" value="LPLAT_AGPAT-like"/>
    <property type="match status" value="1"/>
</dbReference>
<dbReference type="EMBL" id="JACIIX010000001">
    <property type="protein sequence ID" value="MBB6209040.1"/>
    <property type="molecule type" value="Genomic_DNA"/>
</dbReference>
<evidence type="ECO:0000256" key="3">
    <source>
        <dbReference type="ARBA" id="ARBA00023315"/>
    </source>
</evidence>
<evidence type="ECO:0000256" key="2">
    <source>
        <dbReference type="ARBA" id="ARBA00022679"/>
    </source>
</evidence>
<dbReference type="Proteomes" id="UP000544872">
    <property type="component" value="Unassembled WGS sequence"/>
</dbReference>
<organism evidence="6 7">
    <name type="scientific">Novispirillum itersonii</name>
    <name type="common">Aquaspirillum itersonii</name>
    <dbReference type="NCBI Taxonomy" id="189"/>
    <lineage>
        <taxon>Bacteria</taxon>
        <taxon>Pseudomonadati</taxon>
        <taxon>Pseudomonadota</taxon>
        <taxon>Alphaproteobacteria</taxon>
        <taxon>Rhodospirillales</taxon>
        <taxon>Novispirillaceae</taxon>
        <taxon>Novispirillum</taxon>
    </lineage>
</organism>
<evidence type="ECO:0000313" key="6">
    <source>
        <dbReference type="EMBL" id="MBB6209040.1"/>
    </source>
</evidence>
<dbReference type="Pfam" id="PF01553">
    <property type="entry name" value="Acyltransferase"/>
    <property type="match status" value="1"/>
</dbReference>
<feature type="transmembrane region" description="Helical" evidence="4">
    <location>
        <begin position="12"/>
        <end position="33"/>
    </location>
</feature>
<gene>
    <name evidence="6" type="ORF">FHS48_000421</name>
</gene>
<keyword evidence="2 6" id="KW-0808">Transferase</keyword>
<dbReference type="AlphaFoldDB" id="A0A7X0DKK9"/>
<evidence type="ECO:0000256" key="1">
    <source>
        <dbReference type="ARBA" id="ARBA00005189"/>
    </source>
</evidence>
<dbReference type="PANTHER" id="PTHR10434:SF40">
    <property type="entry name" value="1-ACYL-SN-GLYCEROL-3-PHOSPHATE ACYLTRANSFERASE"/>
    <property type="match status" value="1"/>
</dbReference>
<keyword evidence="3 6" id="KW-0012">Acyltransferase</keyword>